<dbReference type="InterPro" id="IPR001683">
    <property type="entry name" value="PX_dom"/>
</dbReference>
<feature type="compositionally biased region" description="Basic and acidic residues" evidence="9">
    <location>
        <begin position="102"/>
        <end position="113"/>
    </location>
</feature>
<evidence type="ECO:0000256" key="2">
    <source>
        <dbReference type="ARBA" id="ARBA00004496"/>
    </source>
</evidence>
<dbReference type="SUPFAM" id="SSF64268">
    <property type="entry name" value="PX domain"/>
    <property type="match status" value="1"/>
</dbReference>
<dbReference type="GO" id="GO:0034727">
    <property type="term" value="P:piecemeal microautophagy of the nucleus"/>
    <property type="evidence" value="ECO:0007669"/>
    <property type="project" value="TreeGrafter"/>
</dbReference>
<accession>A0AAU9JNV1</accession>
<dbReference type="GO" id="GO:0032456">
    <property type="term" value="P:endocytic recycling"/>
    <property type="evidence" value="ECO:0007669"/>
    <property type="project" value="TreeGrafter"/>
</dbReference>
<evidence type="ECO:0000256" key="4">
    <source>
        <dbReference type="ARBA" id="ARBA00022448"/>
    </source>
</evidence>
<evidence type="ECO:0000256" key="6">
    <source>
        <dbReference type="ARBA" id="ARBA00023121"/>
    </source>
</evidence>
<evidence type="ECO:0000256" key="5">
    <source>
        <dbReference type="ARBA" id="ARBA00022490"/>
    </source>
</evidence>
<keyword evidence="12" id="KW-1185">Reference proteome</keyword>
<reference evidence="11" key="1">
    <citation type="submission" date="2021-09" db="EMBL/GenBank/DDBJ databases">
        <authorList>
            <consortium name="AG Swart"/>
            <person name="Singh M."/>
            <person name="Singh A."/>
            <person name="Seah K."/>
            <person name="Emmerich C."/>
        </authorList>
    </citation>
    <scope>NUCLEOTIDE SEQUENCE</scope>
    <source>
        <strain evidence="11">ATCC30299</strain>
    </source>
</reference>
<keyword evidence="5" id="KW-0963">Cytoplasm</keyword>
<dbReference type="GO" id="GO:0015031">
    <property type="term" value="P:protein transport"/>
    <property type="evidence" value="ECO:0007669"/>
    <property type="project" value="TreeGrafter"/>
</dbReference>
<dbReference type="EMBL" id="CAJZBQ010000041">
    <property type="protein sequence ID" value="CAG9326669.1"/>
    <property type="molecule type" value="Genomic_DNA"/>
</dbReference>
<organism evidence="11 12">
    <name type="scientific">Blepharisma stoltei</name>
    <dbReference type="NCBI Taxonomy" id="1481888"/>
    <lineage>
        <taxon>Eukaryota</taxon>
        <taxon>Sar</taxon>
        <taxon>Alveolata</taxon>
        <taxon>Ciliophora</taxon>
        <taxon>Postciliodesmatophora</taxon>
        <taxon>Heterotrichea</taxon>
        <taxon>Heterotrichida</taxon>
        <taxon>Blepharismidae</taxon>
        <taxon>Blepharisma</taxon>
    </lineage>
</organism>
<evidence type="ECO:0000256" key="3">
    <source>
        <dbReference type="ARBA" id="ARBA00010883"/>
    </source>
</evidence>
<dbReference type="GO" id="GO:0000422">
    <property type="term" value="P:autophagy of mitochondrion"/>
    <property type="evidence" value="ECO:0007669"/>
    <property type="project" value="TreeGrafter"/>
</dbReference>
<feature type="compositionally biased region" description="Polar residues" evidence="9">
    <location>
        <begin position="92"/>
        <end position="101"/>
    </location>
</feature>
<evidence type="ECO:0000256" key="8">
    <source>
        <dbReference type="SAM" id="Coils"/>
    </source>
</evidence>
<feature type="compositionally biased region" description="Polar residues" evidence="9">
    <location>
        <begin position="141"/>
        <end position="155"/>
    </location>
</feature>
<dbReference type="Proteomes" id="UP001162131">
    <property type="component" value="Unassembled WGS sequence"/>
</dbReference>
<dbReference type="GO" id="GO:0061709">
    <property type="term" value="P:reticulophagy"/>
    <property type="evidence" value="ECO:0007669"/>
    <property type="project" value="TreeGrafter"/>
</dbReference>
<evidence type="ECO:0000313" key="12">
    <source>
        <dbReference type="Proteomes" id="UP001162131"/>
    </source>
</evidence>
<keyword evidence="6" id="KW-0446">Lipid-binding</keyword>
<evidence type="ECO:0000256" key="1">
    <source>
        <dbReference type="ARBA" id="ARBA00004170"/>
    </source>
</evidence>
<dbReference type="AlphaFoldDB" id="A0AAU9JNV1"/>
<evidence type="ECO:0000259" key="10">
    <source>
        <dbReference type="PROSITE" id="PS50195"/>
    </source>
</evidence>
<dbReference type="PROSITE" id="PS50195">
    <property type="entry name" value="PX"/>
    <property type="match status" value="1"/>
</dbReference>
<feature type="region of interest" description="Disordered" evidence="9">
    <location>
        <begin position="80"/>
        <end position="157"/>
    </location>
</feature>
<dbReference type="GO" id="GO:0035091">
    <property type="term" value="F:phosphatidylinositol binding"/>
    <property type="evidence" value="ECO:0007669"/>
    <property type="project" value="InterPro"/>
</dbReference>
<dbReference type="PANTHER" id="PTHR45949">
    <property type="entry name" value="SORTING NEXIN-4"/>
    <property type="match status" value="1"/>
</dbReference>
<dbReference type="GO" id="GO:0000407">
    <property type="term" value="C:phagophore assembly site"/>
    <property type="evidence" value="ECO:0007669"/>
    <property type="project" value="TreeGrafter"/>
</dbReference>
<comment type="subcellular location">
    <subcellularLocation>
        <location evidence="2">Cytoplasm</location>
    </subcellularLocation>
    <subcellularLocation>
        <location evidence="1">Membrane</location>
        <topology evidence="1">Peripheral membrane protein</topology>
    </subcellularLocation>
</comment>
<dbReference type="CDD" id="cd06093">
    <property type="entry name" value="PX_domain"/>
    <property type="match status" value="1"/>
</dbReference>
<feature type="coiled-coil region" evidence="8">
    <location>
        <begin position="437"/>
        <end position="472"/>
    </location>
</feature>
<evidence type="ECO:0000256" key="7">
    <source>
        <dbReference type="ARBA" id="ARBA00023136"/>
    </source>
</evidence>
<evidence type="ECO:0000313" key="11">
    <source>
        <dbReference type="EMBL" id="CAG9326669.1"/>
    </source>
</evidence>
<protein>
    <recommendedName>
        <fullName evidence="10">PX domain-containing protein</fullName>
    </recommendedName>
</protein>
<keyword evidence="4" id="KW-0813">Transport</keyword>
<name>A0AAU9JNV1_9CILI</name>
<feature type="compositionally biased region" description="Polar residues" evidence="9">
    <location>
        <begin position="118"/>
        <end position="133"/>
    </location>
</feature>
<sequence>MGSEYEEEDFLTEAERKAKRKFLREEILDMHYDQELFTWFFESKEKGDIDDWTFDDLQLCVRQFKLLYRPGQSLEDIENQAKKEEESKNKSRQIVPSPKNQSAKDSEEKKSEIDYSIQPHTPKTNFSDSSNPQVEKLPTAMNENSKNSEEINQPENDPEFDADILVCQDEDPRHSEEKFYEISCRQLPETELSQYDNLEIDISFPELVQGGLFSPQYLVYTIKTSPFQWSVKRRYTDFIWLREVMLLEIPGNFIPPVQQKKIKENIDEEKTIKRQMILKRFIKTLIRNPLTRKSAHLLEFLKDENAKGFQNYRKQASKAKKIENINQFVSLDGKLKCSTSQRKMEIQKLNEYIMSSEALKKRIKKQGMSVMEDLNRLSESLNGYAELLKQFASIQEILPYNLGNKDLYLHLHQAISNWSKHEQEKISDINEYFMMHFKFMYKELDALKELLKETEQNEMNFMKNANRKAKDIENIRALYGNSITQCLSEGERVILDSAWLSNIHFWEMARHQADNTIQYHLIWGFLMAKLLETRHEKIPERPNIPQGKKNT</sequence>
<proteinExistence type="inferred from homology"/>
<gene>
    <name evidence="11" type="ORF">BSTOLATCC_MIC41943</name>
</gene>
<feature type="domain" description="PX" evidence="10">
    <location>
        <begin position="198"/>
        <end position="308"/>
    </location>
</feature>
<keyword evidence="7" id="KW-0472">Membrane</keyword>
<dbReference type="Gene3D" id="3.30.1520.10">
    <property type="entry name" value="Phox-like domain"/>
    <property type="match status" value="1"/>
</dbReference>
<evidence type="ECO:0000256" key="9">
    <source>
        <dbReference type="SAM" id="MobiDB-lite"/>
    </source>
</evidence>
<dbReference type="Pfam" id="PF00787">
    <property type="entry name" value="PX"/>
    <property type="match status" value="1"/>
</dbReference>
<dbReference type="GO" id="GO:0016020">
    <property type="term" value="C:membrane"/>
    <property type="evidence" value="ECO:0007669"/>
    <property type="project" value="UniProtKB-SubCell"/>
</dbReference>
<comment type="caution">
    <text evidence="11">The sequence shown here is derived from an EMBL/GenBank/DDBJ whole genome shotgun (WGS) entry which is preliminary data.</text>
</comment>
<feature type="compositionally biased region" description="Basic and acidic residues" evidence="9">
    <location>
        <begin position="80"/>
        <end position="89"/>
    </location>
</feature>
<dbReference type="SMART" id="SM00312">
    <property type="entry name" value="PX"/>
    <property type="match status" value="1"/>
</dbReference>
<keyword evidence="8" id="KW-0175">Coiled coil</keyword>
<comment type="similarity">
    <text evidence="3">Belongs to the sorting nexin family.</text>
</comment>
<dbReference type="InterPro" id="IPR036871">
    <property type="entry name" value="PX_dom_sf"/>
</dbReference>
<dbReference type="GO" id="GO:0005769">
    <property type="term" value="C:early endosome"/>
    <property type="evidence" value="ECO:0007669"/>
    <property type="project" value="TreeGrafter"/>
</dbReference>
<dbReference type="PANTHER" id="PTHR45949:SF2">
    <property type="entry name" value="SORTING NEXIN-4"/>
    <property type="match status" value="1"/>
</dbReference>